<dbReference type="EMBL" id="RXGA01000003">
    <property type="protein sequence ID" value="RWX73080.1"/>
    <property type="molecule type" value="Genomic_DNA"/>
</dbReference>
<protein>
    <recommendedName>
        <fullName evidence="7">Aspartokinase</fullName>
        <ecNumber evidence="7">2.7.2.4</ecNumber>
    </recommendedName>
</protein>
<dbReference type="InterPro" id="IPR001341">
    <property type="entry name" value="Asp_kinase"/>
</dbReference>
<keyword evidence="8" id="KW-0028">Amino-acid biosynthesis</keyword>
<dbReference type="InterPro" id="IPR036393">
    <property type="entry name" value="AceGlu_kinase-like_sf"/>
</dbReference>
<dbReference type="NCBIfam" id="TIGR00657">
    <property type="entry name" value="asp_kinases"/>
    <property type="match status" value="1"/>
</dbReference>
<dbReference type="GO" id="GO:0004072">
    <property type="term" value="F:aspartate kinase activity"/>
    <property type="evidence" value="ECO:0007669"/>
    <property type="project" value="UniProtKB-EC"/>
</dbReference>
<evidence type="ECO:0000313" key="11">
    <source>
        <dbReference type="Proteomes" id="UP000288215"/>
    </source>
</evidence>
<name>A0A3S3VBV3_METS7</name>
<dbReference type="Proteomes" id="UP000288215">
    <property type="component" value="Unassembled WGS sequence"/>
</dbReference>
<dbReference type="GO" id="GO:0009090">
    <property type="term" value="P:homoserine biosynthetic process"/>
    <property type="evidence" value="ECO:0007669"/>
    <property type="project" value="TreeGrafter"/>
</dbReference>
<dbReference type="SUPFAM" id="SSF55021">
    <property type="entry name" value="ACT-like"/>
    <property type="match status" value="2"/>
</dbReference>
<keyword evidence="5" id="KW-0067">ATP-binding</keyword>
<dbReference type="FunFam" id="3.30.2130.10:FF:000001">
    <property type="entry name" value="Bifunctional aspartokinase/homoserine dehydrogenase"/>
    <property type="match status" value="1"/>
</dbReference>
<dbReference type="Gene3D" id="3.30.70.260">
    <property type="match status" value="1"/>
</dbReference>
<evidence type="ECO:0000256" key="7">
    <source>
        <dbReference type="RuleBase" id="RU003448"/>
    </source>
</evidence>
<comment type="pathway">
    <text evidence="8">Amino-acid biosynthesis; L-lysine biosynthesis via DAP pathway; (S)-tetrahydrodipicolinate from L-aspartate: step 1/4.</text>
</comment>
<dbReference type="GO" id="GO:0009089">
    <property type="term" value="P:lysine biosynthetic process via diaminopimelate"/>
    <property type="evidence" value="ECO:0007669"/>
    <property type="project" value="UniProtKB-UniPathway"/>
</dbReference>
<evidence type="ECO:0000256" key="4">
    <source>
        <dbReference type="ARBA" id="ARBA00022777"/>
    </source>
</evidence>
<evidence type="ECO:0000256" key="8">
    <source>
        <dbReference type="RuleBase" id="RU004249"/>
    </source>
</evidence>
<feature type="domain" description="ACT" evidence="9">
    <location>
        <begin position="324"/>
        <end position="396"/>
    </location>
</feature>
<comment type="caution">
    <text evidence="10">The sequence shown here is derived from an EMBL/GenBank/DDBJ whole genome shotgun (WGS) entry which is preliminary data.</text>
</comment>
<evidence type="ECO:0000256" key="1">
    <source>
        <dbReference type="ARBA" id="ARBA00010122"/>
    </source>
</evidence>
<proteinExistence type="inferred from homology"/>
<dbReference type="PANTHER" id="PTHR21499">
    <property type="entry name" value="ASPARTATE KINASE"/>
    <property type="match status" value="1"/>
</dbReference>
<comment type="similarity">
    <text evidence="1 7">Belongs to the aspartokinase family.</text>
</comment>
<dbReference type="Pfam" id="PF00696">
    <property type="entry name" value="AA_kinase"/>
    <property type="match status" value="1"/>
</dbReference>
<comment type="pathway">
    <text evidence="8">Amino-acid biosynthesis; L-methionine biosynthesis via de novo pathway; L-homoserine from L-aspartate: step 1/3.</text>
</comment>
<keyword evidence="2 7" id="KW-0808">Transferase</keyword>
<dbReference type="InterPro" id="IPR002912">
    <property type="entry name" value="ACT_dom"/>
</dbReference>
<evidence type="ECO:0000256" key="3">
    <source>
        <dbReference type="ARBA" id="ARBA00022741"/>
    </source>
</evidence>
<accession>A0A3S3VBV3</accession>
<dbReference type="EC" id="2.7.2.4" evidence="7"/>
<keyword evidence="4 7" id="KW-0418">Kinase</keyword>
<evidence type="ECO:0000256" key="2">
    <source>
        <dbReference type="ARBA" id="ARBA00022679"/>
    </source>
</evidence>
<dbReference type="NCBIfam" id="TIGR00656">
    <property type="entry name" value="asp_kin_monofn"/>
    <property type="match status" value="1"/>
</dbReference>
<dbReference type="GO" id="GO:0009088">
    <property type="term" value="P:threonine biosynthetic process"/>
    <property type="evidence" value="ECO:0007669"/>
    <property type="project" value="UniProtKB-UniPathway"/>
</dbReference>
<feature type="domain" description="ACT" evidence="9">
    <location>
        <begin position="402"/>
        <end position="470"/>
    </location>
</feature>
<dbReference type="GO" id="GO:0005829">
    <property type="term" value="C:cytosol"/>
    <property type="evidence" value="ECO:0007669"/>
    <property type="project" value="TreeGrafter"/>
</dbReference>
<gene>
    <name evidence="10" type="ORF">Metus_1054</name>
</gene>
<dbReference type="UniPathway" id="UPA00051">
    <property type="reaction ID" value="UER00462"/>
</dbReference>
<evidence type="ECO:0000313" key="10">
    <source>
        <dbReference type="EMBL" id="RWX73080.1"/>
    </source>
</evidence>
<dbReference type="SUPFAM" id="SSF53633">
    <property type="entry name" value="Carbamate kinase-like"/>
    <property type="match status" value="1"/>
</dbReference>
<keyword evidence="3" id="KW-0547">Nucleotide-binding</keyword>
<dbReference type="Pfam" id="PF22468">
    <property type="entry name" value="ACT_9"/>
    <property type="match status" value="2"/>
</dbReference>
<dbReference type="PROSITE" id="PS51671">
    <property type="entry name" value="ACT"/>
    <property type="match status" value="2"/>
</dbReference>
<dbReference type="InterPro" id="IPR054352">
    <property type="entry name" value="ACT_Aspartokinase"/>
</dbReference>
<dbReference type="GO" id="GO:0005524">
    <property type="term" value="F:ATP binding"/>
    <property type="evidence" value="ECO:0007669"/>
    <property type="project" value="UniProtKB-KW"/>
</dbReference>
<evidence type="ECO:0000256" key="6">
    <source>
        <dbReference type="ARBA" id="ARBA00047872"/>
    </source>
</evidence>
<organism evidence="10 11">
    <name type="scientific">Methanosuratincola subterraneus</name>
    <dbReference type="NCBI Taxonomy" id="2593994"/>
    <lineage>
        <taxon>Archaea</taxon>
        <taxon>Thermoproteota</taxon>
        <taxon>Methanosuratincolia</taxon>
        <taxon>Candidatus Methanomethylicales</taxon>
        <taxon>Candidatus Methanomethylicaceae</taxon>
        <taxon>Candidatus Methanosuratincola (ex Vanwonterghem et al. 2016)</taxon>
    </lineage>
</organism>
<dbReference type="UniPathway" id="UPA00050">
    <property type="reaction ID" value="UER00461"/>
</dbReference>
<dbReference type="CDD" id="cd04892">
    <property type="entry name" value="ACT_AK-like_2"/>
    <property type="match status" value="1"/>
</dbReference>
<reference evidence="10 11" key="1">
    <citation type="submission" date="2018-12" db="EMBL/GenBank/DDBJ databases">
        <title>The complete genome of the methanogenic archaea of the candidate phylum Verstraetearchaeota, obtained from the metagenome of underground thermal water.</title>
        <authorList>
            <person name="Kadnikov V.V."/>
            <person name="Mardanov A.V."/>
            <person name="Beletsky A.V."/>
            <person name="Karnachuk O.V."/>
            <person name="Ravin N.V."/>
        </authorList>
    </citation>
    <scope>NUCLEOTIDE SEQUENCE [LARGE SCALE GENOMIC DNA]</scope>
    <source>
        <strain evidence="10">Ch88</strain>
    </source>
</reference>
<dbReference type="UniPathway" id="UPA00034">
    <property type="reaction ID" value="UER00015"/>
</dbReference>
<sequence>MRLVMKFGGALMEDAEQIANSASLVAERAKKEDEVVVTVSAMGGVTDELIQMGENAKLGDMEKVRSMLSKLEKRHLEAAKKLCTGSALEETSEKIRKLIETLNQCLTGVFLLRELTPRSKDLILSFGERLSAPLMRGALVSMGIKSIDLTGGEAGIITDSNYGNAKPLLNITEVMVKDRLMPILKAGVVPVVTGFIGQDQNGVVTTLGRGGSDYTATILAASLEVDEVWIWKDVDGIMTADPKIIKTAKTIPVLSYLEVMEMAYFGAKVLHPLTVTPVQERLIPIRIRSAYNPSNPGTLIREKSVPKPTVKAITAIKGMSIITTGGAGMIGVPSVVARVFSTLSSNGINVAMISQSSSQANISMVVKNEELEKALKALKIEFRNGDLIRDIHSIPDVAIVAIVGEGMRGTKGVAAKLFNAVANAGINVLMISQGSSELNISFAIQEIDLNRAVEAIHAAFELDKMGENAA</sequence>
<dbReference type="PANTHER" id="PTHR21499:SF59">
    <property type="entry name" value="ASPARTOKINASE"/>
    <property type="match status" value="1"/>
</dbReference>
<dbReference type="Gene3D" id="3.40.1160.10">
    <property type="entry name" value="Acetylglutamate kinase-like"/>
    <property type="match status" value="1"/>
</dbReference>
<comment type="catalytic activity">
    <reaction evidence="6 7">
        <text>L-aspartate + ATP = 4-phospho-L-aspartate + ADP</text>
        <dbReference type="Rhea" id="RHEA:23776"/>
        <dbReference type="ChEBI" id="CHEBI:29991"/>
        <dbReference type="ChEBI" id="CHEBI:30616"/>
        <dbReference type="ChEBI" id="CHEBI:57535"/>
        <dbReference type="ChEBI" id="CHEBI:456216"/>
        <dbReference type="EC" id="2.7.2.4"/>
    </reaction>
</comment>
<dbReference type="AlphaFoldDB" id="A0A3S3VBV3"/>
<dbReference type="InterPro" id="IPR045865">
    <property type="entry name" value="ACT-like_dom_sf"/>
</dbReference>
<dbReference type="InterPro" id="IPR001048">
    <property type="entry name" value="Asp/Glu/Uridylate_kinase"/>
</dbReference>
<comment type="pathway">
    <text evidence="8">Amino-acid biosynthesis; L-threonine biosynthesis; L-threonine from L-aspartate: step 1/5.</text>
</comment>
<dbReference type="NCBIfam" id="NF004938">
    <property type="entry name" value="PRK06291.1"/>
    <property type="match status" value="1"/>
</dbReference>
<evidence type="ECO:0000259" key="9">
    <source>
        <dbReference type="PROSITE" id="PS51671"/>
    </source>
</evidence>
<evidence type="ECO:0000256" key="5">
    <source>
        <dbReference type="ARBA" id="ARBA00022840"/>
    </source>
</evidence>
<dbReference type="Gene3D" id="3.30.2130.10">
    <property type="entry name" value="VC0802-like"/>
    <property type="match status" value="1"/>
</dbReference>
<dbReference type="CDD" id="cd04921">
    <property type="entry name" value="ACT_AKi-HSDH-ThrA-like_1"/>
    <property type="match status" value="1"/>
</dbReference>
<dbReference type="InterPro" id="IPR005260">
    <property type="entry name" value="Asp_kin_monofn"/>
</dbReference>
<dbReference type="PIRSF" id="PIRSF000726">
    <property type="entry name" value="Asp_kin"/>
    <property type="match status" value="1"/>
</dbReference>